<evidence type="ECO:0000256" key="1">
    <source>
        <dbReference type="SAM" id="MobiDB-lite"/>
    </source>
</evidence>
<keyword evidence="3" id="KW-1185">Reference proteome</keyword>
<dbReference type="Proteomes" id="UP000320235">
    <property type="component" value="Unassembled WGS sequence"/>
</dbReference>
<organism evidence="2 3">
    <name type="scientific">Microbacterium kyungheense</name>
    <dbReference type="NCBI Taxonomy" id="1263636"/>
    <lineage>
        <taxon>Bacteria</taxon>
        <taxon>Bacillati</taxon>
        <taxon>Actinomycetota</taxon>
        <taxon>Actinomycetes</taxon>
        <taxon>Micrococcales</taxon>
        <taxon>Microbacteriaceae</taxon>
        <taxon>Microbacterium</taxon>
    </lineage>
</organism>
<dbReference type="AlphaFoldDB" id="A0A543F170"/>
<evidence type="ECO:0000313" key="2">
    <source>
        <dbReference type="EMBL" id="TQM27566.1"/>
    </source>
</evidence>
<accession>A0A543F170</accession>
<reference evidence="2 3" key="1">
    <citation type="submission" date="2019-06" db="EMBL/GenBank/DDBJ databases">
        <title>Sequencing the genomes of 1000 actinobacteria strains.</title>
        <authorList>
            <person name="Klenk H.-P."/>
        </authorList>
    </citation>
    <scope>NUCLEOTIDE SEQUENCE [LARGE SCALE GENOMIC DNA]</scope>
    <source>
        <strain evidence="2 3">DSM 105492</strain>
    </source>
</reference>
<comment type="caution">
    <text evidence="2">The sequence shown here is derived from an EMBL/GenBank/DDBJ whole genome shotgun (WGS) entry which is preliminary data.</text>
</comment>
<dbReference type="EMBL" id="VFPE01000002">
    <property type="protein sequence ID" value="TQM27566.1"/>
    <property type="molecule type" value="Genomic_DNA"/>
</dbReference>
<name>A0A543F170_9MICO</name>
<gene>
    <name evidence="2" type="ORF">FB391_1590</name>
</gene>
<evidence type="ECO:0000313" key="3">
    <source>
        <dbReference type="Proteomes" id="UP000320235"/>
    </source>
</evidence>
<feature type="compositionally biased region" description="Gly residues" evidence="1">
    <location>
        <begin position="45"/>
        <end position="66"/>
    </location>
</feature>
<protein>
    <submittedName>
        <fullName evidence="2">Uncharacterized protein</fullName>
    </submittedName>
</protein>
<proteinExistence type="predicted"/>
<dbReference type="RefSeq" id="WP_141893905.1">
    <property type="nucleotide sequence ID" value="NZ_BAABLH010000004.1"/>
</dbReference>
<feature type="region of interest" description="Disordered" evidence="1">
    <location>
        <begin position="43"/>
        <end position="66"/>
    </location>
</feature>
<sequence length="66" mass="6217">MDTTFEAGRDFRAVFYSGPALTDGGSYSVAVNGTTAATVTEGSNVAGGGMGGGMGAGPGGGGGQRP</sequence>